<accession>A0A3A1N778</accession>
<keyword evidence="2" id="KW-0378">Hydrolase</keyword>
<organism evidence="2 3">
    <name type="scientific">Flagellimonas lutimaris</name>
    <dbReference type="NCBI Taxonomy" id="475082"/>
    <lineage>
        <taxon>Bacteria</taxon>
        <taxon>Pseudomonadati</taxon>
        <taxon>Bacteroidota</taxon>
        <taxon>Flavobacteriia</taxon>
        <taxon>Flavobacteriales</taxon>
        <taxon>Flavobacteriaceae</taxon>
        <taxon>Flagellimonas</taxon>
    </lineage>
</organism>
<dbReference type="PANTHER" id="PTHR46825:SF9">
    <property type="entry name" value="BETA-LACTAMASE-RELATED DOMAIN-CONTAINING PROTEIN"/>
    <property type="match status" value="1"/>
</dbReference>
<reference evidence="2 3" key="1">
    <citation type="submission" date="2018-08" db="EMBL/GenBank/DDBJ databases">
        <title>Proposal of Muricauda 72 sp.nov. and Muricauda NH166 sp.nov., isolated from seawater.</title>
        <authorList>
            <person name="Cheng H."/>
            <person name="Wu Y.-H."/>
            <person name="Guo L.-L."/>
            <person name="Xu X.-W."/>
        </authorList>
    </citation>
    <scope>NUCLEOTIDE SEQUENCE [LARGE SCALE GENOMIC DNA]</scope>
    <source>
        <strain evidence="2 3">KCTC 22173</strain>
    </source>
</reference>
<dbReference type="PANTHER" id="PTHR46825">
    <property type="entry name" value="D-ALANYL-D-ALANINE-CARBOXYPEPTIDASE/ENDOPEPTIDASE AMPH"/>
    <property type="match status" value="1"/>
</dbReference>
<dbReference type="InterPro" id="IPR012338">
    <property type="entry name" value="Beta-lactam/transpept-like"/>
</dbReference>
<dbReference type="Gene3D" id="3.40.710.10">
    <property type="entry name" value="DD-peptidase/beta-lactamase superfamily"/>
    <property type="match status" value="1"/>
</dbReference>
<gene>
    <name evidence="2" type="ORF">D2V08_16985</name>
</gene>
<keyword evidence="3" id="KW-1185">Reference proteome</keyword>
<evidence type="ECO:0000259" key="1">
    <source>
        <dbReference type="Pfam" id="PF00144"/>
    </source>
</evidence>
<dbReference type="EMBL" id="QXFH01000077">
    <property type="protein sequence ID" value="RIV30760.1"/>
    <property type="molecule type" value="Genomic_DNA"/>
</dbReference>
<evidence type="ECO:0000313" key="3">
    <source>
        <dbReference type="Proteomes" id="UP000266067"/>
    </source>
</evidence>
<dbReference type="Proteomes" id="UP000266067">
    <property type="component" value="Unassembled WGS sequence"/>
</dbReference>
<dbReference type="OrthoDB" id="9793489at2"/>
<dbReference type="Pfam" id="PF00144">
    <property type="entry name" value="Beta-lactamase"/>
    <property type="match status" value="1"/>
</dbReference>
<dbReference type="SUPFAM" id="SSF56601">
    <property type="entry name" value="beta-lactamase/transpeptidase-like"/>
    <property type="match status" value="1"/>
</dbReference>
<dbReference type="InterPro" id="IPR001466">
    <property type="entry name" value="Beta-lactam-related"/>
</dbReference>
<sequence>MNITFDYPWRENNPVTIRDLLNHTAGIEDIGLWQVFSTKSTSTTPLEYLFTKNAFVMKVRTISGARFSYSNMRYSFLGLIIEKITQKPYSLYISLLSGHLF</sequence>
<proteinExistence type="predicted"/>
<dbReference type="GO" id="GO:0016787">
    <property type="term" value="F:hydrolase activity"/>
    <property type="evidence" value="ECO:0007669"/>
    <property type="project" value="UniProtKB-KW"/>
</dbReference>
<dbReference type="InterPro" id="IPR050491">
    <property type="entry name" value="AmpC-like"/>
</dbReference>
<dbReference type="AlphaFoldDB" id="A0A3A1N778"/>
<name>A0A3A1N778_9FLAO</name>
<evidence type="ECO:0000313" key="2">
    <source>
        <dbReference type="EMBL" id="RIV30760.1"/>
    </source>
</evidence>
<comment type="caution">
    <text evidence="2">The sequence shown here is derived from an EMBL/GenBank/DDBJ whole genome shotgun (WGS) entry which is preliminary data.</text>
</comment>
<dbReference type="RefSeq" id="WP_119609620.1">
    <property type="nucleotide sequence ID" value="NZ_QXFH01000077.1"/>
</dbReference>
<protein>
    <submittedName>
        <fullName evidence="2">Class C beta-lactamase-related serine hydrolase</fullName>
    </submittedName>
</protein>
<feature type="domain" description="Beta-lactamase-related" evidence="1">
    <location>
        <begin position="12"/>
        <end position="93"/>
    </location>
</feature>